<keyword evidence="3" id="KW-1185">Reference proteome</keyword>
<dbReference type="PANTHER" id="PTHR10217:SF548">
    <property type="entry name" value="GH12235P"/>
    <property type="match status" value="1"/>
</dbReference>
<dbReference type="EMBL" id="CACRXK020013994">
    <property type="protein sequence ID" value="CAB4026073.1"/>
    <property type="molecule type" value="Genomic_DNA"/>
</dbReference>
<comment type="caution">
    <text evidence="2">The sequence shown here is derived from an EMBL/GenBank/DDBJ whole genome shotgun (WGS) entry which is preliminary data.</text>
</comment>
<dbReference type="PANTHER" id="PTHR10217">
    <property type="entry name" value="VOLTAGE AND LIGAND GATED POTASSIUM CHANNEL"/>
    <property type="match status" value="1"/>
</dbReference>
<protein>
    <submittedName>
        <fullName evidence="2">Potassium voltage-gated channel subfamily H member 6-like isoform X1</fullName>
    </submittedName>
</protein>
<name>A0A6S7KCZ1_PARCT</name>
<dbReference type="AlphaFoldDB" id="A0A6S7KCZ1"/>
<dbReference type="Proteomes" id="UP001152795">
    <property type="component" value="Unassembled WGS sequence"/>
</dbReference>
<dbReference type="GO" id="GO:0042391">
    <property type="term" value="P:regulation of membrane potential"/>
    <property type="evidence" value="ECO:0007669"/>
    <property type="project" value="TreeGrafter"/>
</dbReference>
<dbReference type="SUPFAM" id="SSF55785">
    <property type="entry name" value="PYP-like sensor domain (PAS domain)"/>
    <property type="match status" value="1"/>
</dbReference>
<dbReference type="InterPro" id="IPR035965">
    <property type="entry name" value="PAS-like_dom_sf"/>
</dbReference>
<dbReference type="Gene3D" id="3.30.450.20">
    <property type="entry name" value="PAS domain"/>
    <property type="match status" value="1"/>
</dbReference>
<dbReference type="CDD" id="cd00130">
    <property type="entry name" value="PAS"/>
    <property type="match status" value="1"/>
</dbReference>
<feature type="domain" description="PAS" evidence="1">
    <location>
        <begin position="39"/>
        <end position="117"/>
    </location>
</feature>
<evidence type="ECO:0000259" key="1">
    <source>
        <dbReference type="Pfam" id="PF13426"/>
    </source>
</evidence>
<evidence type="ECO:0000313" key="2">
    <source>
        <dbReference type="EMBL" id="CAB4026073.1"/>
    </source>
</evidence>
<dbReference type="GO" id="GO:0005242">
    <property type="term" value="F:inward rectifier potassium channel activity"/>
    <property type="evidence" value="ECO:0007669"/>
    <property type="project" value="TreeGrafter"/>
</dbReference>
<evidence type="ECO:0000313" key="3">
    <source>
        <dbReference type="Proteomes" id="UP001152795"/>
    </source>
</evidence>
<proteinExistence type="predicted"/>
<accession>A0A6S7KCZ1</accession>
<dbReference type="OrthoDB" id="447251at2759"/>
<reference evidence="2" key="1">
    <citation type="submission" date="2020-04" db="EMBL/GenBank/DDBJ databases">
        <authorList>
            <person name="Alioto T."/>
            <person name="Alioto T."/>
            <person name="Gomez Garrido J."/>
        </authorList>
    </citation>
    <scope>NUCLEOTIDE SEQUENCE</scope>
    <source>
        <strain evidence="2">A484AB</strain>
    </source>
</reference>
<dbReference type="InterPro" id="IPR000014">
    <property type="entry name" value="PAS"/>
</dbReference>
<organism evidence="2 3">
    <name type="scientific">Paramuricea clavata</name>
    <name type="common">Red gorgonian</name>
    <name type="synonym">Violescent sea-whip</name>
    <dbReference type="NCBI Taxonomy" id="317549"/>
    <lineage>
        <taxon>Eukaryota</taxon>
        <taxon>Metazoa</taxon>
        <taxon>Cnidaria</taxon>
        <taxon>Anthozoa</taxon>
        <taxon>Octocorallia</taxon>
        <taxon>Malacalcyonacea</taxon>
        <taxon>Plexauridae</taxon>
        <taxon>Paramuricea</taxon>
    </lineage>
</organism>
<dbReference type="GO" id="GO:0005886">
    <property type="term" value="C:plasma membrane"/>
    <property type="evidence" value="ECO:0007669"/>
    <property type="project" value="TreeGrafter"/>
</dbReference>
<dbReference type="Pfam" id="PF13426">
    <property type="entry name" value="PAS_9"/>
    <property type="match status" value="1"/>
</dbReference>
<dbReference type="InterPro" id="IPR050818">
    <property type="entry name" value="KCNH_animal-type"/>
</dbReference>
<sequence>MPVKKGYMSPQNVFVENIIRKFDGSPERNFILGNAQLLDTPIVYTNDGFCTLTGYKRTELLQNSTNCDFLCGQGTDPLAVQTIRDALRGSDEKKVQVLYYKKNGKSLKMICYVVPNRSRRFAF</sequence>
<gene>
    <name evidence="2" type="ORF">PACLA_8A033923</name>
</gene>